<protein>
    <recommendedName>
        <fullName evidence="3">Short-chain dehydrogenase</fullName>
    </recommendedName>
</protein>
<dbReference type="InterPro" id="IPR036291">
    <property type="entry name" value="NAD(P)-bd_dom_sf"/>
</dbReference>
<accession>A0A2M8Q6U8</accession>
<proteinExistence type="predicted"/>
<dbReference type="AlphaFoldDB" id="A0A2M8Q6U8"/>
<feature type="non-terminal residue" evidence="1">
    <location>
        <position position="1"/>
    </location>
</feature>
<reference evidence="1 2" key="1">
    <citation type="submission" date="2017-11" db="EMBL/GenBank/DDBJ databases">
        <title>Evolution of Phototrophy in the Chloroflexi Phylum Driven by Horizontal Gene Transfer.</title>
        <authorList>
            <person name="Ward L.M."/>
            <person name="Hemp J."/>
            <person name="Shih P.M."/>
            <person name="Mcglynn S.E."/>
            <person name="Fischer W."/>
        </authorList>
    </citation>
    <scope>NUCLEOTIDE SEQUENCE [LARGE SCALE GENOMIC DNA]</scope>
    <source>
        <strain evidence="1">JP3_7</strain>
    </source>
</reference>
<comment type="caution">
    <text evidence="1">The sequence shown here is derived from an EMBL/GenBank/DDBJ whole genome shotgun (WGS) entry which is preliminary data.</text>
</comment>
<dbReference type="Proteomes" id="UP000230790">
    <property type="component" value="Unassembled WGS sequence"/>
</dbReference>
<sequence length="86" mass="9713">GVTVNSLHPGVVDTAMQEDIRSVDTAGTRLDTSYFHELYERGALRPPSEVAELIYWLVGPWSRDHNGEIFSAQDEAWVQQVRRDLG</sequence>
<gene>
    <name evidence="1" type="ORF">CUN48_18490</name>
</gene>
<evidence type="ECO:0008006" key="3">
    <source>
        <dbReference type="Google" id="ProtNLM"/>
    </source>
</evidence>
<dbReference type="Gene3D" id="3.40.50.720">
    <property type="entry name" value="NAD(P)-binding Rossmann-like Domain"/>
    <property type="match status" value="1"/>
</dbReference>
<organism evidence="1 2">
    <name type="scientific">Candidatus Thermofonsia Clade 3 bacterium</name>
    <dbReference type="NCBI Taxonomy" id="2364212"/>
    <lineage>
        <taxon>Bacteria</taxon>
        <taxon>Bacillati</taxon>
        <taxon>Chloroflexota</taxon>
        <taxon>Candidatus Thermofontia</taxon>
        <taxon>Candidatus Thermofonsia Clade 3</taxon>
    </lineage>
</organism>
<dbReference type="SUPFAM" id="SSF51735">
    <property type="entry name" value="NAD(P)-binding Rossmann-fold domains"/>
    <property type="match status" value="1"/>
</dbReference>
<evidence type="ECO:0000313" key="1">
    <source>
        <dbReference type="EMBL" id="PJF45516.1"/>
    </source>
</evidence>
<name>A0A2M8Q6U8_9CHLR</name>
<evidence type="ECO:0000313" key="2">
    <source>
        <dbReference type="Proteomes" id="UP000230790"/>
    </source>
</evidence>
<dbReference type="EMBL" id="PGTN01001015">
    <property type="protein sequence ID" value="PJF45516.1"/>
    <property type="molecule type" value="Genomic_DNA"/>
</dbReference>